<feature type="chain" id="PRO_5038009023" description="SMP-30/Gluconolactonase/LRE-like region domain-containing protein" evidence="1">
    <location>
        <begin position="31"/>
        <end position="310"/>
    </location>
</feature>
<keyword evidence="4" id="KW-1185">Reference proteome</keyword>
<dbReference type="PANTHER" id="PTHR47572">
    <property type="entry name" value="LIPOPROTEIN-RELATED"/>
    <property type="match status" value="1"/>
</dbReference>
<accession>A0A917LDF5</accession>
<dbReference type="InterPro" id="IPR051262">
    <property type="entry name" value="SMP-30/CGR1_Lactonase"/>
</dbReference>
<feature type="domain" description="SMP-30/Gluconolactonase/LRE-like region" evidence="2">
    <location>
        <begin position="54"/>
        <end position="268"/>
    </location>
</feature>
<dbReference type="RefSeq" id="WP_188545741.1">
    <property type="nucleotide sequence ID" value="NZ_BMCU01000003.1"/>
</dbReference>
<evidence type="ECO:0000259" key="2">
    <source>
        <dbReference type="Pfam" id="PF08450"/>
    </source>
</evidence>
<dbReference type="SUPFAM" id="SSF63829">
    <property type="entry name" value="Calcium-dependent phosphotriesterase"/>
    <property type="match status" value="1"/>
</dbReference>
<protein>
    <recommendedName>
        <fullName evidence="2">SMP-30/Gluconolactonase/LRE-like region domain-containing protein</fullName>
    </recommendedName>
</protein>
<dbReference type="Proteomes" id="UP000654257">
    <property type="component" value="Unassembled WGS sequence"/>
</dbReference>
<evidence type="ECO:0000313" key="4">
    <source>
        <dbReference type="Proteomes" id="UP000654257"/>
    </source>
</evidence>
<gene>
    <name evidence="3" type="ORF">GCM10007304_31090</name>
</gene>
<dbReference type="Gene3D" id="2.120.10.30">
    <property type="entry name" value="TolB, C-terminal domain"/>
    <property type="match status" value="1"/>
</dbReference>
<evidence type="ECO:0000256" key="1">
    <source>
        <dbReference type="SAM" id="SignalP"/>
    </source>
</evidence>
<organism evidence="3 4">
    <name type="scientific">Rhodococcoides trifolii</name>
    <dbReference type="NCBI Taxonomy" id="908250"/>
    <lineage>
        <taxon>Bacteria</taxon>
        <taxon>Bacillati</taxon>
        <taxon>Actinomycetota</taxon>
        <taxon>Actinomycetes</taxon>
        <taxon>Mycobacteriales</taxon>
        <taxon>Nocardiaceae</taxon>
        <taxon>Rhodococcoides</taxon>
    </lineage>
</organism>
<dbReference type="AlphaFoldDB" id="A0A917LDF5"/>
<comment type="caution">
    <text evidence="3">The sequence shown here is derived from an EMBL/GenBank/DDBJ whole genome shotgun (WGS) entry which is preliminary data.</text>
</comment>
<dbReference type="InterPro" id="IPR011042">
    <property type="entry name" value="6-blade_b-propeller_TolB-like"/>
</dbReference>
<dbReference type="EMBL" id="BMCU01000003">
    <property type="protein sequence ID" value="GGG14840.1"/>
    <property type="molecule type" value="Genomic_DNA"/>
</dbReference>
<dbReference type="InterPro" id="IPR013658">
    <property type="entry name" value="SGL"/>
</dbReference>
<reference evidence="3" key="1">
    <citation type="journal article" date="2014" name="Int. J. Syst. Evol. Microbiol.">
        <title>Complete genome sequence of Corynebacterium casei LMG S-19264T (=DSM 44701T), isolated from a smear-ripened cheese.</title>
        <authorList>
            <consortium name="US DOE Joint Genome Institute (JGI-PGF)"/>
            <person name="Walter F."/>
            <person name="Albersmeier A."/>
            <person name="Kalinowski J."/>
            <person name="Ruckert C."/>
        </authorList>
    </citation>
    <scope>NUCLEOTIDE SEQUENCE</scope>
    <source>
        <strain evidence="3">CCM 7905</strain>
    </source>
</reference>
<dbReference type="PANTHER" id="PTHR47572:SF5">
    <property type="entry name" value="BLR2277 PROTEIN"/>
    <property type="match status" value="1"/>
</dbReference>
<name>A0A917LDF5_9NOCA</name>
<proteinExistence type="predicted"/>
<dbReference type="Pfam" id="PF08450">
    <property type="entry name" value="SGL"/>
    <property type="match status" value="1"/>
</dbReference>
<reference evidence="3" key="2">
    <citation type="submission" date="2020-09" db="EMBL/GenBank/DDBJ databases">
        <authorList>
            <person name="Sun Q."/>
            <person name="Sedlacek I."/>
        </authorList>
    </citation>
    <scope>NUCLEOTIDE SEQUENCE</scope>
    <source>
        <strain evidence="3">CCM 7905</strain>
    </source>
</reference>
<keyword evidence="1" id="KW-0732">Signal</keyword>
<evidence type="ECO:0000313" key="3">
    <source>
        <dbReference type="EMBL" id="GGG14840.1"/>
    </source>
</evidence>
<feature type="signal peptide" evidence="1">
    <location>
        <begin position="1"/>
        <end position="30"/>
    </location>
</feature>
<sequence>MTRIRTLASLAATVLAAGLISVLAPSSAGAAPGVCPGTGQAPVRVGQVPGASLEGVVVDRSGRLYTTDLVSGRVFRMDYPGGPAYPIATVPSGGGGALAFMPDGRLLVGYGADPRVFAGDVLRSAGIVALDVDTLAVTPFASGLSAANGLAVTRDGTVYATNDFASLIGQVLPNGAVNPAWASFPSANGAALSADDRYLYVSRSFVNPGVSRIPIANPGAPESLVNFAGLDTISIADGLTVDANGSVVVPTDITGDILRIDAPGTSCTIASGLPLSSVITYGNGAQGFSEGRLFRAGFDGAIYEIPGGRT</sequence>